<dbReference type="GO" id="GO:0016491">
    <property type="term" value="F:oxidoreductase activity"/>
    <property type="evidence" value="ECO:0007669"/>
    <property type="project" value="UniProtKB-KW"/>
</dbReference>
<dbReference type="Pfam" id="PF03473">
    <property type="entry name" value="MOSC"/>
    <property type="match status" value="1"/>
</dbReference>
<sequence>MSAQVDQIHIYPVKSVGGISLSQSWADKEGLAFDRRFMLALADGSMVTARKFPRLVTVRSALMPDGVLFQVEGEEPLRIRYADFKMQEIATTVWRDTFTAYTTTDEANDWFSRVIDRQVELIFTGEHSQRYRESVGNAVGFADGYPLLIISQGSLDELNRRSPEQHVMQQFRANIVISGTEPFAEDGWKRIRIGTAEFELVKPCKRCILATVEPESGQLRASQEPLKTLVQFRRDASGGVFFGQNMVVRTAGMIQTDDVVEVLEYKEKEQYPDEQPQWQTLTCVEKEEIARDFVTFWLEPQQGQTLTYLPGQHLPIALTINGETINRHYTLSSSPSRPGRLAISVKRVSDGQVSNWLLDHFQIGDILQAQAPGGQFHLQSDSSHYPLLLLSAGSGVTPMLSMLRYLADHQQMRDVVFYHQCRSVDDIPCREELEHLNHQHSGLKVIISLTQPPQEWFGLKGRFSLSHLRQVQDVERRQVFVCGPDGFMKKAKNLLMKAGLPAHYYHQEAFGAQKIAERPHLNVTLTINGEKVAGNNQQTLLEQAEDQGIAISNSCRAGLCGACRVKVTQGRVSQPDVPALEDKDRQAGMVLACCCVPDTDLEISY</sequence>
<dbReference type="GO" id="GO:0030151">
    <property type="term" value="F:molybdenum ion binding"/>
    <property type="evidence" value="ECO:0007669"/>
    <property type="project" value="InterPro"/>
</dbReference>
<keyword evidence="16" id="KW-1185">Reference proteome</keyword>
<feature type="domain" description="FAD-binding FR-type" evidence="14">
    <location>
        <begin position="276"/>
        <end position="379"/>
    </location>
</feature>
<evidence type="ECO:0000256" key="8">
    <source>
        <dbReference type="ARBA" id="ARBA00023004"/>
    </source>
</evidence>
<dbReference type="Pfam" id="PF00175">
    <property type="entry name" value="NAD_binding_1"/>
    <property type="match status" value="1"/>
</dbReference>
<dbReference type="InterPro" id="IPR017927">
    <property type="entry name" value="FAD-bd_FR_type"/>
</dbReference>
<dbReference type="PROSITE" id="PS51384">
    <property type="entry name" value="FAD_FR"/>
    <property type="match status" value="1"/>
</dbReference>
<dbReference type="CDD" id="cd00207">
    <property type="entry name" value="fer2"/>
    <property type="match status" value="1"/>
</dbReference>
<evidence type="ECO:0008006" key="17">
    <source>
        <dbReference type="Google" id="ProtNLM"/>
    </source>
</evidence>
<dbReference type="GO" id="GO:0051537">
    <property type="term" value="F:2 iron, 2 sulfur cluster binding"/>
    <property type="evidence" value="ECO:0007669"/>
    <property type="project" value="UniProtKB-KW"/>
</dbReference>
<dbReference type="PANTHER" id="PTHR47354">
    <property type="entry name" value="NADH OXIDOREDUCTASE HCR"/>
    <property type="match status" value="1"/>
</dbReference>
<dbReference type="CDD" id="cd06215">
    <property type="entry name" value="FNR_iron_sulfur_binding_1"/>
    <property type="match status" value="1"/>
</dbReference>
<dbReference type="InterPro" id="IPR001041">
    <property type="entry name" value="2Fe-2S_ferredoxin-type"/>
</dbReference>
<dbReference type="PROSITE" id="PS51340">
    <property type="entry name" value="MOSC"/>
    <property type="match status" value="1"/>
</dbReference>
<dbReference type="InterPro" id="IPR039261">
    <property type="entry name" value="FNR_nucleotide-bd"/>
</dbReference>
<dbReference type="InterPro" id="IPR011037">
    <property type="entry name" value="Pyrv_Knase-like_insert_dom_sf"/>
</dbReference>
<dbReference type="SUPFAM" id="SSF141673">
    <property type="entry name" value="MOSC N-terminal domain-like"/>
    <property type="match status" value="1"/>
</dbReference>
<keyword evidence="7" id="KW-0560">Oxidoreductase</keyword>
<gene>
    <name evidence="15" type="ORF">SAMN02745781_00321</name>
</gene>
<keyword evidence="6" id="KW-0274">FAD</keyword>
<keyword evidence="5" id="KW-0479">Metal-binding</keyword>
<dbReference type="SUPFAM" id="SSF52343">
    <property type="entry name" value="Ferredoxin reductase-like, C-terminal NADP-linked domain"/>
    <property type="match status" value="1"/>
</dbReference>
<dbReference type="InterPro" id="IPR012675">
    <property type="entry name" value="Beta-grasp_dom_sf"/>
</dbReference>
<evidence type="ECO:0000256" key="2">
    <source>
        <dbReference type="ARBA" id="ARBA00022630"/>
    </source>
</evidence>
<dbReference type="InterPro" id="IPR050415">
    <property type="entry name" value="MRET"/>
</dbReference>
<name>A0A1M4THT1_VIBGA</name>
<dbReference type="Gene3D" id="2.40.30.10">
    <property type="entry name" value="Translation factors"/>
    <property type="match status" value="1"/>
</dbReference>
<dbReference type="Pfam" id="PF03476">
    <property type="entry name" value="MOSC_N"/>
    <property type="match status" value="1"/>
</dbReference>
<proteinExistence type="inferred from homology"/>
<comment type="cofactor">
    <cofactor evidence="1">
        <name>FAD</name>
        <dbReference type="ChEBI" id="CHEBI:57692"/>
    </cofactor>
</comment>
<feature type="domain" description="2Fe-2S ferredoxin-type" evidence="12">
    <location>
        <begin position="521"/>
        <end position="605"/>
    </location>
</feature>
<keyword evidence="9" id="KW-0411">Iron-sulfur</keyword>
<dbReference type="Gene3D" id="3.40.50.80">
    <property type="entry name" value="Nucleotide-binding domain of ferredoxin-NADP reductase (FNR) module"/>
    <property type="match status" value="1"/>
</dbReference>
<dbReference type="PRINTS" id="PR00371">
    <property type="entry name" value="FPNCR"/>
</dbReference>
<dbReference type="PROSITE" id="PS51085">
    <property type="entry name" value="2FE2S_FER_2"/>
    <property type="match status" value="1"/>
</dbReference>
<evidence type="ECO:0000256" key="7">
    <source>
        <dbReference type="ARBA" id="ARBA00023002"/>
    </source>
</evidence>
<accession>A0A1M4THT1</accession>
<keyword evidence="4" id="KW-0001">2Fe-2S</keyword>
<dbReference type="SUPFAM" id="SSF54292">
    <property type="entry name" value="2Fe-2S ferredoxin-like"/>
    <property type="match status" value="1"/>
</dbReference>
<dbReference type="InterPro" id="IPR005302">
    <property type="entry name" value="MoCF_Sase_C"/>
</dbReference>
<keyword evidence="3" id="KW-0812">Transmembrane</keyword>
<keyword evidence="2" id="KW-0285">Flavoprotein</keyword>
<dbReference type="Pfam" id="PF00970">
    <property type="entry name" value="FAD_binding_6"/>
    <property type="match status" value="1"/>
</dbReference>
<evidence type="ECO:0000256" key="11">
    <source>
        <dbReference type="ARBA" id="ARBA00061434"/>
    </source>
</evidence>
<comment type="cofactor">
    <cofactor evidence="10">
        <name>[2Fe-2S] cluster</name>
        <dbReference type="ChEBI" id="CHEBI:190135"/>
    </cofactor>
</comment>
<evidence type="ECO:0000259" key="12">
    <source>
        <dbReference type="PROSITE" id="PS51085"/>
    </source>
</evidence>
<evidence type="ECO:0000256" key="5">
    <source>
        <dbReference type="ARBA" id="ARBA00022723"/>
    </source>
</evidence>
<dbReference type="InterPro" id="IPR001709">
    <property type="entry name" value="Flavoprot_Pyr_Nucl_cyt_Rdtase"/>
</dbReference>
<evidence type="ECO:0000259" key="14">
    <source>
        <dbReference type="PROSITE" id="PS51384"/>
    </source>
</evidence>
<dbReference type="SUPFAM" id="SSF50800">
    <property type="entry name" value="PK beta-barrel domain-like"/>
    <property type="match status" value="1"/>
</dbReference>
<dbReference type="InterPro" id="IPR006058">
    <property type="entry name" value="2Fe2S_fd_BS"/>
</dbReference>
<keyword evidence="8" id="KW-0408">Iron</keyword>
<keyword evidence="3" id="KW-0472">Membrane</keyword>
<evidence type="ECO:0000256" key="4">
    <source>
        <dbReference type="ARBA" id="ARBA00022714"/>
    </source>
</evidence>
<organism evidence="15 16">
    <name type="scientific">Vibrio gazogenes DSM 21264 = NBRC 103151</name>
    <dbReference type="NCBI Taxonomy" id="1123492"/>
    <lineage>
        <taxon>Bacteria</taxon>
        <taxon>Pseudomonadati</taxon>
        <taxon>Pseudomonadota</taxon>
        <taxon>Gammaproteobacteria</taxon>
        <taxon>Vibrionales</taxon>
        <taxon>Vibrionaceae</taxon>
        <taxon>Vibrio</taxon>
    </lineage>
</organism>
<dbReference type="Proteomes" id="UP000184159">
    <property type="component" value="Unassembled WGS sequence"/>
</dbReference>
<comment type="similarity">
    <text evidence="11">In the N-terminal section; belongs to the FAD-binding oxidoreductase type 6 family.</text>
</comment>
<dbReference type="Gene3D" id="3.10.20.30">
    <property type="match status" value="1"/>
</dbReference>
<dbReference type="InterPro" id="IPR001433">
    <property type="entry name" value="OxRdtase_FAD/NAD-bd"/>
</dbReference>
<evidence type="ECO:0000259" key="13">
    <source>
        <dbReference type="PROSITE" id="PS51340"/>
    </source>
</evidence>
<dbReference type="InterPro" id="IPR005303">
    <property type="entry name" value="MOCOS_middle"/>
</dbReference>
<dbReference type="Pfam" id="PF00111">
    <property type="entry name" value="Fer2"/>
    <property type="match status" value="1"/>
</dbReference>
<dbReference type="PROSITE" id="PS00197">
    <property type="entry name" value="2FE2S_FER_1"/>
    <property type="match status" value="1"/>
</dbReference>
<dbReference type="InterPro" id="IPR008333">
    <property type="entry name" value="Cbr1-like_FAD-bd_dom"/>
</dbReference>
<evidence type="ECO:0000313" key="15">
    <source>
        <dbReference type="EMBL" id="SHE43978.1"/>
    </source>
</evidence>
<evidence type="ECO:0000313" key="16">
    <source>
        <dbReference type="Proteomes" id="UP000184159"/>
    </source>
</evidence>
<dbReference type="AlphaFoldDB" id="A0A1M4THT1"/>
<feature type="domain" description="MOSC" evidence="13">
    <location>
        <begin position="113"/>
        <end position="263"/>
    </location>
</feature>
<evidence type="ECO:0000256" key="10">
    <source>
        <dbReference type="ARBA" id="ARBA00034078"/>
    </source>
</evidence>
<dbReference type="PRINTS" id="PR00406">
    <property type="entry name" value="CYTB5RDTASE"/>
</dbReference>
<evidence type="ECO:0000256" key="1">
    <source>
        <dbReference type="ARBA" id="ARBA00001974"/>
    </source>
</evidence>
<dbReference type="RefSeq" id="WP_072954721.1">
    <property type="nucleotide sequence ID" value="NZ_FQUH01000001.1"/>
</dbReference>
<dbReference type="GO" id="GO:0030170">
    <property type="term" value="F:pyridoxal phosphate binding"/>
    <property type="evidence" value="ECO:0007669"/>
    <property type="project" value="InterPro"/>
</dbReference>
<evidence type="ECO:0000256" key="3">
    <source>
        <dbReference type="ARBA" id="ARBA00022692"/>
    </source>
</evidence>
<dbReference type="InterPro" id="IPR017938">
    <property type="entry name" value="Riboflavin_synthase-like_b-brl"/>
</dbReference>
<dbReference type="EMBL" id="FQUH01000001">
    <property type="protein sequence ID" value="SHE43978.1"/>
    <property type="molecule type" value="Genomic_DNA"/>
</dbReference>
<dbReference type="PANTHER" id="PTHR47354:SF6">
    <property type="entry name" value="NADH OXIDOREDUCTASE HCR"/>
    <property type="match status" value="1"/>
</dbReference>
<evidence type="ECO:0000256" key="9">
    <source>
        <dbReference type="ARBA" id="ARBA00023014"/>
    </source>
</evidence>
<evidence type="ECO:0000256" key="6">
    <source>
        <dbReference type="ARBA" id="ARBA00022827"/>
    </source>
</evidence>
<protein>
    <recommendedName>
        <fullName evidence="17">Ferredoxin-NADP reductase</fullName>
    </recommendedName>
</protein>
<reference evidence="16" key="1">
    <citation type="submission" date="2016-11" db="EMBL/GenBank/DDBJ databases">
        <authorList>
            <person name="Varghese N."/>
            <person name="Submissions S."/>
        </authorList>
    </citation>
    <scope>NUCLEOTIDE SEQUENCE [LARGE SCALE GENOMIC DNA]</scope>
    <source>
        <strain evidence="16">DSM 21264</strain>
    </source>
</reference>
<dbReference type="SUPFAM" id="SSF63380">
    <property type="entry name" value="Riboflavin synthase domain-like"/>
    <property type="match status" value="1"/>
</dbReference>
<dbReference type="InterPro" id="IPR036010">
    <property type="entry name" value="2Fe-2S_ferredoxin-like_sf"/>
</dbReference>